<keyword evidence="8" id="KW-1185">Reference proteome</keyword>
<dbReference type="Proteomes" id="UP000642748">
    <property type="component" value="Unassembled WGS sequence"/>
</dbReference>
<gene>
    <name evidence="7" type="ORF">Raf01_77430</name>
</gene>
<dbReference type="EMBL" id="BONZ01000082">
    <property type="protein sequence ID" value="GIH19571.1"/>
    <property type="molecule type" value="Genomic_DNA"/>
</dbReference>
<dbReference type="Gene3D" id="3.40.50.300">
    <property type="entry name" value="P-loop containing nucleotide triphosphate hydrolases"/>
    <property type="match status" value="1"/>
</dbReference>
<dbReference type="AlphaFoldDB" id="A0A8J3VV98"/>
<dbReference type="SUPFAM" id="SSF48452">
    <property type="entry name" value="TPR-like"/>
    <property type="match status" value="1"/>
</dbReference>
<dbReference type="GO" id="GO:0003677">
    <property type="term" value="F:DNA binding"/>
    <property type="evidence" value="ECO:0007669"/>
    <property type="project" value="UniProtKB-UniRule"/>
</dbReference>
<comment type="caution">
    <text evidence="7">The sequence shown here is derived from an EMBL/GenBank/DDBJ whole genome shotgun (WGS) entry which is preliminary data.</text>
</comment>
<evidence type="ECO:0000313" key="7">
    <source>
        <dbReference type="EMBL" id="GIH19571.1"/>
    </source>
</evidence>
<dbReference type="PROSITE" id="PS51755">
    <property type="entry name" value="OMPR_PHOB"/>
    <property type="match status" value="1"/>
</dbReference>
<dbReference type="InterPro" id="IPR011990">
    <property type="entry name" value="TPR-like_helical_dom_sf"/>
</dbReference>
<feature type="domain" description="OmpR/PhoB-type" evidence="6">
    <location>
        <begin position="8"/>
        <end position="111"/>
    </location>
</feature>
<dbReference type="InterPro" id="IPR016032">
    <property type="entry name" value="Sig_transdc_resp-reg_C-effctor"/>
</dbReference>
<dbReference type="SMART" id="SM01043">
    <property type="entry name" value="BTAD"/>
    <property type="match status" value="1"/>
</dbReference>
<dbReference type="InterPro" id="IPR036388">
    <property type="entry name" value="WH-like_DNA-bd_sf"/>
</dbReference>
<dbReference type="Gene3D" id="1.25.40.10">
    <property type="entry name" value="Tetratricopeptide repeat domain"/>
    <property type="match status" value="1"/>
</dbReference>
<dbReference type="Pfam" id="PF13191">
    <property type="entry name" value="AAA_16"/>
    <property type="match status" value="1"/>
</dbReference>
<dbReference type="CDD" id="cd00009">
    <property type="entry name" value="AAA"/>
    <property type="match status" value="1"/>
</dbReference>
<dbReference type="RefSeq" id="WP_239134294.1">
    <property type="nucleotide sequence ID" value="NZ_BONZ01000082.1"/>
</dbReference>
<organism evidence="7 8">
    <name type="scientific">Rugosimonospora africana</name>
    <dbReference type="NCBI Taxonomy" id="556532"/>
    <lineage>
        <taxon>Bacteria</taxon>
        <taxon>Bacillati</taxon>
        <taxon>Actinomycetota</taxon>
        <taxon>Actinomycetes</taxon>
        <taxon>Micromonosporales</taxon>
        <taxon>Micromonosporaceae</taxon>
        <taxon>Rugosimonospora</taxon>
    </lineage>
</organism>
<dbReference type="SUPFAM" id="SSF46894">
    <property type="entry name" value="C-terminal effector domain of the bipartite response regulators"/>
    <property type="match status" value="1"/>
</dbReference>
<comment type="similarity">
    <text evidence="1">Belongs to the AfsR/DnrI/RedD regulatory family.</text>
</comment>
<keyword evidence="2" id="KW-0805">Transcription regulation</keyword>
<evidence type="ECO:0000259" key="6">
    <source>
        <dbReference type="PROSITE" id="PS51755"/>
    </source>
</evidence>
<sequence length="1062" mass="114685">MSEPLHPGAYPEDAPILQILGPLRIWRSGVELDPGPRQQARLLAVLLAHAGQPTSTAGLIDLIWGEDPPASAVNVLHKYIGALRRLFDPSLATRRAESYLRRRGDGYMFVPDPGRLDLVTFREHVEAAKTAVAGRRHEAGLDRYLEALRLWRGPAGAGEPRESSAMPIFVALENEFFDACLAAAGLAVMSGRLQQVLPALQIAAKMAPLHELIQASLIDALYAAGHRAEALAVFSTVRARLNEDLGITPGAALQAAHRRVLTAPVSPETGRPPHDDDRGMLAGRAGFVGRAEEIALLLRAVQSAGAEIVIVEGEPGVGKTSLLEEVGAEAERRGVLVVWGVCLEGGGTPSMWPWLNAVGALLQTMPAPERNERLAGPLGHLVTPSDDLLGPPRLLDGGAQFRMFEEVVSVVGQVAAQRPALIVVDDLQWADVTSLKLFSHLGTRLPAATTLMGVLRDRAPAPSSELSQTLSKISRAQGHRRVRLKQLTLDEVTELVRRETGQEPDPEAVDDIYARTEGNAFFVRELCRLLADRGALSEKVATRAGVPSAVRDIVRIRTADLGDDIHDLLQVAAVAGRTVALAVLAHATGSDVQTCLDRLDPLEGLGVLGPLPGDPFSFRFAHDLIREAISEMVPRRRAASLHLRIADALEQTNFSDDFVAERTAFHLWAAGPVADPVRTAGALLRAGRHAAAKSAFEAAQRHLQSAVQVARTAGLAELELSALSLLGAVFLRQAGFTGSYFELLERAEHLARGLGMAAEAADFLFIRMVASWSSLRADRFELSRLLFDIGMTSADPVVRGYGELASGQYQWDRGNIDTGLEHFTEGNNMMSKVLVRKEENLLRYDMQRYFGLPLQATLAALHGDIDAAQAMLDAQEAAAGDDIYAVAVWAHYTTMTAAMIGDPTFAKRAAQRWTSANLGSFSNVSPYVRTALCWIRALSGGDASEAAVEADQILTTTMVDPPLHGLPFYQGLLAEMWLVAGRTAEAGVALDRAQQSLDAYGQRYAESLLLLLRARLMQAHGEPVAVVKAAAEKSRSLSAEGGNRLFVRRADEFLASLKDEHR</sequence>
<dbReference type="Gene3D" id="1.10.10.10">
    <property type="entry name" value="Winged helix-like DNA-binding domain superfamily/Winged helix DNA-binding domain"/>
    <property type="match status" value="1"/>
</dbReference>
<dbReference type="InterPro" id="IPR027417">
    <property type="entry name" value="P-loop_NTPase"/>
</dbReference>
<dbReference type="CDD" id="cd15831">
    <property type="entry name" value="BTAD"/>
    <property type="match status" value="1"/>
</dbReference>
<evidence type="ECO:0000256" key="3">
    <source>
        <dbReference type="ARBA" id="ARBA00023125"/>
    </source>
</evidence>
<evidence type="ECO:0000256" key="5">
    <source>
        <dbReference type="PROSITE-ProRule" id="PRU01091"/>
    </source>
</evidence>
<dbReference type="SMART" id="SM00862">
    <property type="entry name" value="Trans_reg_C"/>
    <property type="match status" value="1"/>
</dbReference>
<name>A0A8J3VV98_9ACTN</name>
<dbReference type="InterPro" id="IPR051677">
    <property type="entry name" value="AfsR-DnrI-RedD_regulator"/>
</dbReference>
<dbReference type="PANTHER" id="PTHR35807">
    <property type="entry name" value="TRANSCRIPTIONAL REGULATOR REDD-RELATED"/>
    <property type="match status" value="1"/>
</dbReference>
<accession>A0A8J3VV98</accession>
<dbReference type="GO" id="GO:0006355">
    <property type="term" value="P:regulation of DNA-templated transcription"/>
    <property type="evidence" value="ECO:0007669"/>
    <property type="project" value="InterPro"/>
</dbReference>
<evidence type="ECO:0000256" key="1">
    <source>
        <dbReference type="ARBA" id="ARBA00005820"/>
    </source>
</evidence>
<dbReference type="InterPro" id="IPR005158">
    <property type="entry name" value="BTAD"/>
</dbReference>
<reference evidence="7" key="1">
    <citation type="submission" date="2021-01" db="EMBL/GenBank/DDBJ databases">
        <title>Whole genome shotgun sequence of Rugosimonospora africana NBRC 104875.</title>
        <authorList>
            <person name="Komaki H."/>
            <person name="Tamura T."/>
        </authorList>
    </citation>
    <scope>NUCLEOTIDE SEQUENCE</scope>
    <source>
        <strain evidence="7">NBRC 104875</strain>
    </source>
</reference>
<dbReference type="InterPro" id="IPR041664">
    <property type="entry name" value="AAA_16"/>
</dbReference>
<dbReference type="Pfam" id="PF03704">
    <property type="entry name" value="BTAD"/>
    <property type="match status" value="1"/>
</dbReference>
<feature type="DNA-binding region" description="OmpR/PhoB-type" evidence="5">
    <location>
        <begin position="8"/>
        <end position="111"/>
    </location>
</feature>
<dbReference type="SUPFAM" id="SSF52540">
    <property type="entry name" value="P-loop containing nucleoside triphosphate hydrolases"/>
    <property type="match status" value="1"/>
</dbReference>
<dbReference type="PANTHER" id="PTHR35807:SF1">
    <property type="entry name" value="TRANSCRIPTIONAL REGULATOR REDD"/>
    <property type="match status" value="1"/>
</dbReference>
<protein>
    <recommendedName>
        <fullName evidence="6">OmpR/PhoB-type domain-containing protein</fullName>
    </recommendedName>
</protein>
<dbReference type="Pfam" id="PF00486">
    <property type="entry name" value="Trans_reg_C"/>
    <property type="match status" value="1"/>
</dbReference>
<evidence type="ECO:0000256" key="4">
    <source>
        <dbReference type="ARBA" id="ARBA00023163"/>
    </source>
</evidence>
<evidence type="ECO:0000256" key="2">
    <source>
        <dbReference type="ARBA" id="ARBA00023015"/>
    </source>
</evidence>
<evidence type="ECO:0000313" key="8">
    <source>
        <dbReference type="Proteomes" id="UP000642748"/>
    </source>
</evidence>
<dbReference type="InterPro" id="IPR001867">
    <property type="entry name" value="OmpR/PhoB-type_DNA-bd"/>
</dbReference>
<dbReference type="GO" id="GO:0000160">
    <property type="term" value="P:phosphorelay signal transduction system"/>
    <property type="evidence" value="ECO:0007669"/>
    <property type="project" value="InterPro"/>
</dbReference>
<proteinExistence type="inferred from homology"/>
<keyword evidence="3 5" id="KW-0238">DNA-binding</keyword>
<keyword evidence="4" id="KW-0804">Transcription</keyword>